<keyword evidence="3" id="KW-0812">Transmembrane</keyword>
<feature type="region of interest" description="Disordered" evidence="2">
    <location>
        <begin position="2450"/>
        <end position="2469"/>
    </location>
</feature>
<feature type="region of interest" description="Disordered" evidence="2">
    <location>
        <begin position="1916"/>
        <end position="2021"/>
    </location>
</feature>
<name>A0A699GEF9_TANCI</name>
<feature type="domain" description="Multidrug resistance protein MdtA-like beta-barrel" evidence="7">
    <location>
        <begin position="210"/>
        <end position="300"/>
    </location>
</feature>
<dbReference type="Gene3D" id="3.30.2090.10">
    <property type="entry name" value="Multidrug efflux transporter AcrB TolC docking domain, DN and DC subdomains"/>
    <property type="match status" value="1"/>
</dbReference>
<dbReference type="Gene3D" id="2.40.420.20">
    <property type="match status" value="1"/>
</dbReference>
<dbReference type="SUPFAM" id="SSF82693">
    <property type="entry name" value="Multidrug efflux transporter AcrB pore domain, PN1, PN2, PC1 and PC2 subdomains"/>
    <property type="match status" value="1"/>
</dbReference>
<dbReference type="GO" id="GO:0015562">
    <property type="term" value="F:efflux transmembrane transporter activity"/>
    <property type="evidence" value="ECO:0007669"/>
    <property type="project" value="InterPro"/>
</dbReference>
<feature type="signal peptide" evidence="4">
    <location>
        <begin position="1"/>
        <end position="26"/>
    </location>
</feature>
<evidence type="ECO:0000313" key="9">
    <source>
        <dbReference type="EMBL" id="GEU28284.1"/>
    </source>
</evidence>
<feature type="compositionally biased region" description="Basic residues" evidence="2">
    <location>
        <begin position="1780"/>
        <end position="1796"/>
    </location>
</feature>
<feature type="region of interest" description="Disordered" evidence="2">
    <location>
        <begin position="2038"/>
        <end position="2118"/>
    </location>
</feature>
<feature type="transmembrane region" description="Helical" evidence="3">
    <location>
        <begin position="1329"/>
        <end position="1356"/>
    </location>
</feature>
<feature type="compositionally biased region" description="Low complexity" evidence="2">
    <location>
        <begin position="1807"/>
        <end position="1821"/>
    </location>
</feature>
<dbReference type="EMBL" id="BKCJ010000003">
    <property type="protein sequence ID" value="GEU28284.1"/>
    <property type="molecule type" value="Genomic_DNA"/>
</dbReference>
<accession>A0A699GEF9</accession>
<feature type="region of interest" description="Disordered" evidence="2">
    <location>
        <begin position="636"/>
        <end position="734"/>
    </location>
</feature>
<dbReference type="Pfam" id="PF25917">
    <property type="entry name" value="BSH_RND"/>
    <property type="match status" value="1"/>
</dbReference>
<dbReference type="Pfam" id="PF25944">
    <property type="entry name" value="Beta-barrel_RND"/>
    <property type="match status" value="1"/>
</dbReference>
<dbReference type="InterPro" id="IPR006143">
    <property type="entry name" value="RND_pump_MFP"/>
</dbReference>
<feature type="transmembrane region" description="Helical" evidence="3">
    <location>
        <begin position="1202"/>
        <end position="1219"/>
    </location>
</feature>
<evidence type="ECO:0000256" key="2">
    <source>
        <dbReference type="SAM" id="MobiDB-lite"/>
    </source>
</evidence>
<evidence type="ECO:0000256" key="1">
    <source>
        <dbReference type="ARBA" id="ARBA00004196"/>
    </source>
</evidence>
<dbReference type="SUPFAM" id="SSF111369">
    <property type="entry name" value="HlyD-like secretion proteins"/>
    <property type="match status" value="1"/>
</dbReference>
<feature type="compositionally biased region" description="Basic and acidic residues" evidence="2">
    <location>
        <begin position="1996"/>
        <end position="2006"/>
    </location>
</feature>
<dbReference type="SUPFAM" id="SSF82714">
    <property type="entry name" value="Multidrug efflux transporter AcrB TolC docking domain, DN and DC subdomains"/>
    <property type="match status" value="1"/>
</dbReference>
<dbReference type="GO" id="GO:0005886">
    <property type="term" value="C:plasma membrane"/>
    <property type="evidence" value="ECO:0007669"/>
    <property type="project" value="TreeGrafter"/>
</dbReference>
<dbReference type="PANTHER" id="PTHR30158">
    <property type="entry name" value="ACRA/E-RELATED COMPONENT OF DRUG EFFLUX TRANSPORTER"/>
    <property type="match status" value="1"/>
</dbReference>
<feature type="compositionally biased region" description="Low complexity" evidence="2">
    <location>
        <begin position="1967"/>
        <end position="1979"/>
    </location>
</feature>
<feature type="compositionally biased region" description="Basic residues" evidence="2">
    <location>
        <begin position="1980"/>
        <end position="1991"/>
    </location>
</feature>
<dbReference type="NCBIfam" id="TIGR01730">
    <property type="entry name" value="RND_mfp"/>
    <property type="match status" value="1"/>
</dbReference>
<sequence length="2616" mass="282746">MLLITLPRPTLLAAAVACALALTACGSDTKPAAPAVPEVTVLTVKHDSVPLKVELPGRTAPFLLAEVRARVDGIVQERRFVEGADVKQGQPLYTIDPAPYRAALASAEATQQRAQANLVSSSAQLDRYKVLVGGNAVSKQAYDNAEAAQLQAAADVAAAKAAVTTAKINLGYTTVTAPITGRSSISEVTQGAYVQGGSATLLTTIQQIDPMYVDLQQSSVEGLALRRDIAAGTLKLDGGNQAKVTLKLEDGTTYARTGSLEFSGVTVDPATGSVTLRARFPNPDHLLLPGMFVRAAVSQGVRPDVMRVPAPVVTRTAQGEATVMLVGADNKLEQRTIETGALVDGHWLVDSGLKDGERIVTSGIQKLKPGLVVKVVAPAAAPAAAKPAAAATSDLCDRDCAADHAGRRHLAVQDADRAVSARVATNRADPGHVPWRFGRNHAEHRGAGDRAADDRDRQPAVHDVHHRRHRPVHHHHDLCRRYRSGHRPGAGAKQAAVGRAAPAQRGAAVGPARVQINVRLPDGGRVRFRRQQHDQVRHRQLRGVEHPGPAVAHSRRGQHEFVRYAICDADLDRPRQAAQLFAHPARRQRGHHGAKRADFRRPAGRFAVRAGPDPERDHQRIEPDAHARAIPAHLAQGAAGRLGRAHRRRRPRGARSRKLQRRRAHQRQVGLGPGHFAGAGRQRAGHGRRRPLAAGRTEGVLSARPARGVPERHHAVHQGVDPRSGKNPDRRHRAGVPGHVFIPAKHPRHPDPVDHGAGRAAGDVRHHVGAGLHGQYAVDVRPGAGHWPLDHQRADRRGAGVVGRVRAGGVFQRHGGRDLPRVFADGGGVDAAVRVRGADAHPGAVRHAAEKTGPRPPRQERLFRLVQPQLRQEPRRLPERRVGHHRPPWSVDGAVRGADRRGAVPVPAPAGRLPAQGRPGLYVRAGADPGRLHAGDHRQGAGRNQPRGQNQGRLFVRFKPWDDRTDKELSVTALSARITARYANLQGAQVTAVEPPPIRGLGSAAGFSLQLQDRGNQGHAALAKARDQLLEMAKKEPGLARVRYTGQADNATYKINIDREKAAALGVSLTDVDQTFSTAWGAKYINNFFDTDNRIKRVYVQADAQFRMNPDDVKLLYVRNKAGDMVPFSAFATAQWSWGAPAMSRYNGIESAEILGQPAPGHSTGEAMKIMERLVSQLPDGFGSEWSGISLQESQAGAQAPLLYALSILVVFLSLAALYESWSIPVSVIMVVPIGVLGALGAATAFGLENDVFFQVGLLTTIGLSAKNAILIVEFARELQIQGYTILDAAMESAKLRLRPIIMTSMAFVLGVLPLAIASGAGAASQNALGIGVIGGMLTATFLATFLIPLFFVLIAGKIKQRKPARLARGAAAREPGAGGIAAAALGRPAADQRGGVRRQRPQQFRQRQRRQPQPRHHPQQHGGPEHVVGNRPVRPPAKPDRRRARAIPGQRLRPASRAHPAGVASGRAIPDHAGVRRAAEGDRRNAGRRARVVPHRQAAIRYGHHVRARRIAGASHAATGRSQPRGADPPAGPGGKRAGATAGPAAAGQPAGPHAAGAADHAGRYPGGIAVRPAAAPSRRAAVRSLAARRAGSGAWSLAPELLLPIFDGGARQANLDTARIERDIGVAQYRKNVQTAFREVADGLAARGTYDTELAARTRNVEAQQRRVTLAEMLYNNGINDYLSVLTAKTDLYNAQINLITARQNRLSSLVGLYRALGGGWIERTGDAPAAPDRGIAQRIVRRDHHGPHAARRHRRAVDHRGAAHAWQPGADPDSVRPRRRGRPHPRPEKRRRRLPDQAVRVRRTAGAARRAAAPFAKRVGGDHACAGRPQHGPAGAQGGPRRQAGGAAAARIQAARIPAAPRQPGGHAHHAAGKRVGLPLRPADQCNRCPYQQAAPEDRRRLPDAIAAHRAHRTADLGFTPAVQPVRPQRPVRAGRRHRQPGRGHQRRRAQDHAVHGAQRRQAGRQPAALARQAAPPRRHQLGHHRSGRQAAPHRDDAGDHGRRPPPAGRQQPQSLRCAGAAVHLRPAGLRDCRAAGGRAGRRDDTAGPALAGAEHQPDHVRHHRRQALAPAGRTGRRRRTATAHANRQPHAGPDRAPGHRRAGRVQRDCPRPAHAAVRTACAARRTVRGAPVRRGNLCGNRRRHQRRRPRDEHFQCPAATGRNRQRQPPRRLRGSRPGRPVRGSGRVLSAGGRTERYRAQLYAHRQPAYRGRPGPAGAGTGQPGGKRPQIRARTRRDCRLGPPPGGRRAGTGRGRQRSRRGRGRTAESRGTLLPRRRQPRHAGRGAGLVGRIRRGPSAWRHADPGRQRAGAAGDVADCGAARVGILQAGQPVDKPRVALAAARFRVARAIDAVQAHLHTVRCLSPQIAGHAGVAARVADRELINDRGVGQARQLAPAVHRVGDAAHRLGKAERIPGFATVIVNQRVGGAAENQRRQWRGRRLGAARWRHPGQHHRERRQPLRDRSRHRIRHPAAARHAHDIHALRIDLVADYRLRDQRIDKSNVILFRHPLGRRETIGPAVSACVRGDHDQLLTRCDLEPHRQWRRRKSQSQHLVRRCTRTMQHHHQRPAARSRIGRRCHHVAAGALGALHRCRYRNQAGAAAMARAAQDGG</sequence>
<feature type="compositionally biased region" description="Basic residues" evidence="2">
    <location>
        <begin position="464"/>
        <end position="486"/>
    </location>
</feature>
<feature type="compositionally biased region" description="Basic residues" evidence="2">
    <location>
        <begin position="1743"/>
        <end position="1760"/>
    </location>
</feature>
<feature type="transmembrane region" description="Helical" evidence="3">
    <location>
        <begin position="1301"/>
        <end position="1323"/>
    </location>
</feature>
<gene>
    <name evidence="9" type="ORF">Tci_000262</name>
</gene>
<dbReference type="Gene3D" id="2.40.30.170">
    <property type="match status" value="1"/>
</dbReference>
<evidence type="ECO:0000256" key="3">
    <source>
        <dbReference type="SAM" id="Phobius"/>
    </source>
</evidence>
<proteinExistence type="predicted"/>
<evidence type="ECO:0000259" key="7">
    <source>
        <dbReference type="Pfam" id="PF25944"/>
    </source>
</evidence>
<feature type="compositionally biased region" description="Gly residues" evidence="2">
    <location>
        <begin position="2218"/>
        <end position="2228"/>
    </location>
</feature>
<comment type="subcellular location">
    <subcellularLocation>
        <location evidence="1">Cell envelope</location>
    </subcellularLocation>
</comment>
<dbReference type="Pfam" id="PF25876">
    <property type="entry name" value="HH_MFP_RND"/>
    <property type="match status" value="1"/>
</dbReference>
<keyword evidence="4" id="KW-0732">Signal</keyword>
<reference evidence="9" key="1">
    <citation type="journal article" date="2019" name="Sci. Rep.">
        <title>Draft genome of Tanacetum cinerariifolium, the natural source of mosquito coil.</title>
        <authorList>
            <person name="Yamashiro T."/>
            <person name="Shiraishi A."/>
            <person name="Satake H."/>
            <person name="Nakayama K."/>
        </authorList>
    </citation>
    <scope>NUCLEOTIDE SEQUENCE</scope>
</reference>
<dbReference type="Gene3D" id="2.40.50.100">
    <property type="match status" value="1"/>
</dbReference>
<dbReference type="InterPro" id="IPR058624">
    <property type="entry name" value="MdtA-like_HH"/>
</dbReference>
<dbReference type="InterPro" id="IPR027463">
    <property type="entry name" value="AcrB_DN_DC_subdom"/>
</dbReference>
<feature type="compositionally biased region" description="Basic residues" evidence="2">
    <location>
        <begin position="1396"/>
        <end position="1420"/>
    </location>
</feature>
<dbReference type="PANTHER" id="PTHR30158:SF3">
    <property type="entry name" value="MULTIDRUG EFFLUX PUMP SUBUNIT ACRA-RELATED"/>
    <property type="match status" value="1"/>
</dbReference>
<feature type="compositionally biased region" description="Basic residues" evidence="2">
    <location>
        <begin position="1936"/>
        <end position="1951"/>
    </location>
</feature>
<feature type="compositionally biased region" description="Basic residues" evidence="2">
    <location>
        <begin position="643"/>
        <end position="666"/>
    </location>
</feature>
<feature type="domain" description="Multidrug resistance protein MdtA-like alpha-helical hairpin" evidence="5">
    <location>
        <begin position="104"/>
        <end position="173"/>
    </location>
</feature>
<feature type="region of interest" description="Disordered" evidence="2">
    <location>
        <begin position="430"/>
        <end position="509"/>
    </location>
</feature>
<dbReference type="SUPFAM" id="SSF82866">
    <property type="entry name" value="Multidrug efflux transporter AcrB transmembrane domain"/>
    <property type="match status" value="1"/>
</dbReference>
<dbReference type="GO" id="GO:0046677">
    <property type="term" value="P:response to antibiotic"/>
    <property type="evidence" value="ECO:0007669"/>
    <property type="project" value="TreeGrafter"/>
</dbReference>
<evidence type="ECO:0000259" key="8">
    <source>
        <dbReference type="Pfam" id="PF25967"/>
    </source>
</evidence>
<feature type="compositionally biased region" description="Basic residues" evidence="2">
    <location>
        <begin position="2450"/>
        <end position="2461"/>
    </location>
</feature>
<dbReference type="Gene3D" id="1.20.1600.10">
    <property type="entry name" value="Outer membrane efflux proteins (OEP)"/>
    <property type="match status" value="1"/>
</dbReference>
<keyword evidence="3" id="KW-1133">Transmembrane helix</keyword>
<dbReference type="Pfam" id="PF00873">
    <property type="entry name" value="ACR_tran"/>
    <property type="match status" value="1"/>
</dbReference>
<dbReference type="Gene3D" id="2.20.200.10">
    <property type="entry name" value="Outer membrane efflux proteins (OEP)"/>
    <property type="match status" value="1"/>
</dbReference>
<feature type="region of interest" description="Disordered" evidence="2">
    <location>
        <begin position="2136"/>
        <end position="2292"/>
    </location>
</feature>
<dbReference type="Gene3D" id="3.30.70.1430">
    <property type="entry name" value="Multidrug efflux transporter AcrB pore domain"/>
    <property type="match status" value="1"/>
</dbReference>
<dbReference type="Gene3D" id="1.20.1640.10">
    <property type="entry name" value="Multidrug efflux transporter AcrB transmembrane domain"/>
    <property type="match status" value="1"/>
</dbReference>
<feature type="region of interest" description="Disordered" evidence="2">
    <location>
        <begin position="1386"/>
        <end position="1561"/>
    </location>
</feature>
<dbReference type="SUPFAM" id="SSF56954">
    <property type="entry name" value="Outer membrane efflux proteins (OEP)"/>
    <property type="match status" value="1"/>
</dbReference>
<evidence type="ECO:0000259" key="5">
    <source>
        <dbReference type="Pfam" id="PF25876"/>
    </source>
</evidence>
<dbReference type="InterPro" id="IPR001036">
    <property type="entry name" value="Acrflvin-R"/>
</dbReference>
<feature type="transmembrane region" description="Helical" evidence="3">
    <location>
        <begin position="1226"/>
        <end position="1246"/>
    </location>
</feature>
<feature type="region of interest" description="Disordered" evidence="2">
    <location>
        <begin position="1743"/>
        <end position="1856"/>
    </location>
</feature>
<dbReference type="InterPro" id="IPR058626">
    <property type="entry name" value="MdtA-like_b-barrel"/>
</dbReference>
<dbReference type="Gene3D" id="3.30.70.1440">
    <property type="entry name" value="Multidrug efflux transporter AcrB pore domain"/>
    <property type="match status" value="1"/>
</dbReference>
<feature type="compositionally biased region" description="Basic and acidic residues" evidence="2">
    <location>
        <begin position="1470"/>
        <end position="1486"/>
    </location>
</feature>
<feature type="compositionally biased region" description="Low complexity" evidence="2">
    <location>
        <begin position="1924"/>
        <end position="1935"/>
    </location>
</feature>
<organism evidence="9">
    <name type="scientific">Tanacetum cinerariifolium</name>
    <name type="common">Dalmatian daisy</name>
    <name type="synonym">Chrysanthemum cinerariifolium</name>
    <dbReference type="NCBI Taxonomy" id="118510"/>
    <lineage>
        <taxon>Eukaryota</taxon>
        <taxon>Viridiplantae</taxon>
        <taxon>Streptophyta</taxon>
        <taxon>Embryophyta</taxon>
        <taxon>Tracheophyta</taxon>
        <taxon>Spermatophyta</taxon>
        <taxon>Magnoliopsida</taxon>
        <taxon>eudicotyledons</taxon>
        <taxon>Gunneridae</taxon>
        <taxon>Pentapetalae</taxon>
        <taxon>asterids</taxon>
        <taxon>campanulids</taxon>
        <taxon>Asterales</taxon>
        <taxon>Asteraceae</taxon>
        <taxon>Asteroideae</taxon>
        <taxon>Anthemideae</taxon>
        <taxon>Anthemidinae</taxon>
        <taxon>Tanacetum</taxon>
    </lineage>
</organism>
<dbReference type="Pfam" id="PF02321">
    <property type="entry name" value="OEP"/>
    <property type="match status" value="1"/>
</dbReference>
<dbReference type="InterPro" id="IPR058627">
    <property type="entry name" value="MdtA-like_C"/>
</dbReference>
<dbReference type="InterPro" id="IPR058625">
    <property type="entry name" value="MdtA-like_BSH"/>
</dbReference>
<feature type="compositionally biased region" description="Low complexity" evidence="2">
    <location>
        <begin position="489"/>
        <end position="509"/>
    </location>
</feature>
<feature type="chain" id="PRO_5025346658" evidence="4">
    <location>
        <begin position="27"/>
        <end position="2616"/>
    </location>
</feature>
<protein>
    <submittedName>
        <fullName evidence="9">Outer membrane protein OprM, putative</fullName>
    </submittedName>
</protein>
<feature type="compositionally biased region" description="Basic residues" evidence="2">
    <location>
        <begin position="2167"/>
        <end position="2180"/>
    </location>
</feature>
<evidence type="ECO:0000256" key="4">
    <source>
        <dbReference type="SAM" id="SignalP"/>
    </source>
</evidence>
<feature type="domain" description="Multidrug resistance protein MdtA-like C-terminal permuted SH3" evidence="8">
    <location>
        <begin position="306"/>
        <end position="366"/>
    </location>
</feature>
<evidence type="ECO:0000259" key="6">
    <source>
        <dbReference type="Pfam" id="PF25917"/>
    </source>
</evidence>
<feature type="compositionally biased region" description="Basic residues" evidence="2">
    <location>
        <begin position="2278"/>
        <end position="2287"/>
    </location>
</feature>
<feature type="region of interest" description="Disordered" evidence="2">
    <location>
        <begin position="931"/>
        <end position="951"/>
    </location>
</feature>
<dbReference type="InterPro" id="IPR003423">
    <property type="entry name" value="OMP_efflux"/>
</dbReference>
<feature type="compositionally biased region" description="Low complexity" evidence="2">
    <location>
        <begin position="2181"/>
        <end position="2192"/>
    </location>
</feature>
<comment type="caution">
    <text evidence="9">The sequence shown here is derived from an EMBL/GenBank/DDBJ whole genome shotgun (WGS) entry which is preliminary data.</text>
</comment>
<feature type="compositionally biased region" description="Low complexity" evidence="2">
    <location>
        <begin position="1539"/>
        <end position="1561"/>
    </location>
</feature>
<dbReference type="FunFam" id="2.40.420.20:FF:000001">
    <property type="entry name" value="Efflux RND transporter periplasmic adaptor subunit"/>
    <property type="match status" value="1"/>
</dbReference>
<feature type="compositionally biased region" description="Basic and acidic residues" evidence="2">
    <location>
        <begin position="440"/>
        <end position="463"/>
    </location>
</feature>
<feature type="compositionally biased region" description="Basic residues" evidence="2">
    <location>
        <begin position="2258"/>
        <end position="2267"/>
    </location>
</feature>
<dbReference type="Gene3D" id="1.10.287.470">
    <property type="entry name" value="Helix hairpin bin"/>
    <property type="match status" value="1"/>
</dbReference>
<feature type="domain" description="Multidrug resistance protein MdtA-like barrel-sandwich hybrid" evidence="6">
    <location>
        <begin position="65"/>
        <end position="206"/>
    </location>
</feature>
<feature type="compositionally biased region" description="Low complexity" evidence="2">
    <location>
        <begin position="1829"/>
        <end position="1856"/>
    </location>
</feature>
<dbReference type="Pfam" id="PF25967">
    <property type="entry name" value="RND-MFP_C"/>
    <property type="match status" value="1"/>
</dbReference>
<keyword evidence="3" id="KW-0472">Membrane</keyword>